<proteinExistence type="predicted"/>
<evidence type="ECO:0000313" key="3">
    <source>
        <dbReference type="Proteomes" id="UP000279833"/>
    </source>
</evidence>
<keyword evidence="3" id="KW-1185">Reference proteome</keyword>
<dbReference type="InterPro" id="IPR045609">
    <property type="entry name" value="DUF6451"/>
</dbReference>
<dbReference type="WBParaSite" id="SCUD_0000215201-mRNA-1">
    <property type="protein sequence ID" value="SCUD_0000215201-mRNA-1"/>
    <property type="gene ID" value="SCUD_0000215201"/>
</dbReference>
<evidence type="ECO:0000313" key="4">
    <source>
        <dbReference type="WBParaSite" id="SCUD_0000215201-mRNA-1"/>
    </source>
</evidence>
<sequence length="188" mass="20876">MKTSTSERKHGIQWTSQNQLDDLDFADDLALLSHTHEQMHIKTASVAAVSVSVGLNIHNGKTKVLKFKAENTNPITLDGETLEDVESSTYLGSIIDEQGGSDADVKARIRKTRSVFLQLKNIWNSKHLPTNIKVRMFDANVKAVLLYGAESLRTTTTTIKKVQVFTNGCLSKIINTHWPDTISNSLLL</sequence>
<gene>
    <name evidence="2" type="ORF">SCUD_LOCUS2153</name>
</gene>
<accession>A0A183JHH9</accession>
<dbReference type="EMBL" id="UZAK01001979">
    <property type="protein sequence ID" value="VDO72529.1"/>
    <property type="molecule type" value="Genomic_DNA"/>
</dbReference>
<dbReference type="AlphaFoldDB" id="A0A183JHH9"/>
<organism evidence="4">
    <name type="scientific">Schistosoma curassoni</name>
    <dbReference type="NCBI Taxonomy" id="6186"/>
    <lineage>
        <taxon>Eukaryota</taxon>
        <taxon>Metazoa</taxon>
        <taxon>Spiralia</taxon>
        <taxon>Lophotrochozoa</taxon>
        <taxon>Platyhelminthes</taxon>
        <taxon>Trematoda</taxon>
        <taxon>Digenea</taxon>
        <taxon>Strigeidida</taxon>
        <taxon>Schistosomatoidea</taxon>
        <taxon>Schistosomatidae</taxon>
        <taxon>Schistosoma</taxon>
    </lineage>
</organism>
<evidence type="ECO:0000313" key="2">
    <source>
        <dbReference type="EMBL" id="VDO72529.1"/>
    </source>
</evidence>
<protein>
    <submittedName>
        <fullName evidence="4">DUF6451 domain-containing protein</fullName>
    </submittedName>
</protein>
<reference evidence="4" key="1">
    <citation type="submission" date="2016-06" db="UniProtKB">
        <authorList>
            <consortium name="WormBaseParasite"/>
        </authorList>
    </citation>
    <scope>IDENTIFICATION</scope>
</reference>
<dbReference type="PANTHER" id="PTHR47027:SF25">
    <property type="entry name" value="REVERSE TRANSCRIPTASE DOMAIN-CONTAINING PROTEIN"/>
    <property type="match status" value="1"/>
</dbReference>
<feature type="domain" description="DUF6451" evidence="1">
    <location>
        <begin position="116"/>
        <end position="147"/>
    </location>
</feature>
<name>A0A183JHH9_9TREM</name>
<dbReference type="PANTHER" id="PTHR47027">
    <property type="entry name" value="REVERSE TRANSCRIPTASE DOMAIN-CONTAINING PROTEIN"/>
    <property type="match status" value="1"/>
</dbReference>
<dbReference type="Pfam" id="PF20049">
    <property type="entry name" value="DUF6451"/>
    <property type="match status" value="1"/>
</dbReference>
<reference evidence="2 3" key="2">
    <citation type="submission" date="2018-11" db="EMBL/GenBank/DDBJ databases">
        <authorList>
            <consortium name="Pathogen Informatics"/>
        </authorList>
    </citation>
    <scope>NUCLEOTIDE SEQUENCE [LARGE SCALE GENOMIC DNA]</scope>
    <source>
        <strain evidence="2">Dakar</strain>
        <strain evidence="3">Dakar, Senegal</strain>
    </source>
</reference>
<evidence type="ECO:0000259" key="1">
    <source>
        <dbReference type="Pfam" id="PF20049"/>
    </source>
</evidence>
<dbReference type="Proteomes" id="UP000279833">
    <property type="component" value="Unassembled WGS sequence"/>
</dbReference>